<keyword evidence="8" id="KW-1185">Reference proteome</keyword>
<comment type="caution">
    <text evidence="7">The sequence shown here is derived from an EMBL/GenBank/DDBJ whole genome shotgun (WGS) entry which is preliminary data.</text>
</comment>
<dbReference type="EC" id="5.2.1.8" evidence="2 5"/>
<evidence type="ECO:0000256" key="1">
    <source>
        <dbReference type="ARBA" id="ARBA00000971"/>
    </source>
</evidence>
<dbReference type="AlphaFoldDB" id="A0A250XPG6"/>
<dbReference type="Proteomes" id="UP000232323">
    <property type="component" value="Unassembled WGS sequence"/>
</dbReference>
<keyword evidence="4 5" id="KW-0413">Isomerase</keyword>
<dbReference type="GO" id="GO:0003755">
    <property type="term" value="F:peptidyl-prolyl cis-trans isomerase activity"/>
    <property type="evidence" value="ECO:0007669"/>
    <property type="project" value="UniProtKB-KW"/>
</dbReference>
<gene>
    <name evidence="7" type="ORF">CEUSTIGMA_g12386.t1</name>
</gene>
<organism evidence="7 8">
    <name type="scientific">Chlamydomonas eustigma</name>
    <dbReference type="NCBI Taxonomy" id="1157962"/>
    <lineage>
        <taxon>Eukaryota</taxon>
        <taxon>Viridiplantae</taxon>
        <taxon>Chlorophyta</taxon>
        <taxon>core chlorophytes</taxon>
        <taxon>Chlorophyceae</taxon>
        <taxon>CS clade</taxon>
        <taxon>Chlamydomonadales</taxon>
        <taxon>Chlamydomonadaceae</taxon>
        <taxon>Chlamydomonas</taxon>
    </lineage>
</organism>
<evidence type="ECO:0000313" key="7">
    <source>
        <dbReference type="EMBL" id="GAX84965.1"/>
    </source>
</evidence>
<dbReference type="Pfam" id="PF00254">
    <property type="entry name" value="FKBP_C"/>
    <property type="match status" value="1"/>
</dbReference>
<dbReference type="FunFam" id="3.10.50.40:FF:000006">
    <property type="entry name" value="Peptidyl-prolyl cis-trans isomerase"/>
    <property type="match status" value="1"/>
</dbReference>
<accession>A0A250XPG6</accession>
<dbReference type="PANTHER" id="PTHR47833:SF2">
    <property type="entry name" value="PEPTIDYLPROLYL ISOMERASE"/>
    <property type="match status" value="1"/>
</dbReference>
<dbReference type="SUPFAM" id="SSF54534">
    <property type="entry name" value="FKBP-like"/>
    <property type="match status" value="1"/>
</dbReference>
<feature type="domain" description="PPIase FKBP-type" evidence="6">
    <location>
        <begin position="114"/>
        <end position="211"/>
    </location>
</feature>
<evidence type="ECO:0000256" key="4">
    <source>
        <dbReference type="ARBA" id="ARBA00023235"/>
    </source>
</evidence>
<dbReference type="PANTHER" id="PTHR47833">
    <property type="entry name" value="PHOTOSYNTHETIC NDH SUBUNIT OF LUMENAL LOCATION 4, CHLOROPLASTIC"/>
    <property type="match status" value="1"/>
</dbReference>
<dbReference type="InterPro" id="IPR001179">
    <property type="entry name" value="PPIase_FKBP_dom"/>
</dbReference>
<keyword evidence="3 5" id="KW-0697">Rotamase</keyword>
<protein>
    <recommendedName>
        <fullName evidence="2 5">peptidylprolyl isomerase</fullName>
        <ecNumber evidence="2 5">5.2.1.8</ecNumber>
    </recommendedName>
</protein>
<evidence type="ECO:0000259" key="6">
    <source>
        <dbReference type="PROSITE" id="PS50059"/>
    </source>
</evidence>
<reference evidence="7 8" key="1">
    <citation type="submission" date="2017-08" db="EMBL/GenBank/DDBJ databases">
        <title>Acidophilic green algal genome provides insights into adaptation to an acidic environment.</title>
        <authorList>
            <person name="Hirooka S."/>
            <person name="Hirose Y."/>
            <person name="Kanesaki Y."/>
            <person name="Higuchi S."/>
            <person name="Fujiwara T."/>
            <person name="Onuma R."/>
            <person name="Era A."/>
            <person name="Ohbayashi R."/>
            <person name="Uzuka A."/>
            <person name="Nozaki H."/>
            <person name="Yoshikawa H."/>
            <person name="Miyagishima S.Y."/>
        </authorList>
    </citation>
    <scope>NUCLEOTIDE SEQUENCE [LARGE SCALE GENOMIC DNA]</scope>
    <source>
        <strain evidence="7 8">NIES-2499</strain>
    </source>
</reference>
<dbReference type="GO" id="GO:0009507">
    <property type="term" value="C:chloroplast"/>
    <property type="evidence" value="ECO:0007669"/>
    <property type="project" value="InterPro"/>
</dbReference>
<proteinExistence type="predicted"/>
<dbReference type="InterPro" id="IPR046357">
    <property type="entry name" value="PPIase_dom_sf"/>
</dbReference>
<sequence length="212" mass="22733">MKYRLCVRGAPSEFTNIVNRNMMTFSARPMAMTTTALRCSQVVRTANCTSVSNNASGAGSMLASRRGIMGTVTTTALWLGLRQHAAMAVEFQTAPNGLQWIDTVEGQGPTPVKGALIRCHYTGRLKSNGKVFDSSYERGRPLTFKIGAGEVIRGWDLGILGSEAEGIPSMKEGGKRTLVIPSDLAYGQRGAGGVIPPNAVLEFDVELLGPRR</sequence>
<dbReference type="PROSITE" id="PS50059">
    <property type="entry name" value="FKBP_PPIASE"/>
    <property type="match status" value="1"/>
</dbReference>
<dbReference type="Gene3D" id="3.10.50.40">
    <property type="match status" value="1"/>
</dbReference>
<evidence type="ECO:0000256" key="2">
    <source>
        <dbReference type="ARBA" id="ARBA00013194"/>
    </source>
</evidence>
<comment type="catalytic activity">
    <reaction evidence="1 5">
        <text>[protein]-peptidylproline (omega=180) = [protein]-peptidylproline (omega=0)</text>
        <dbReference type="Rhea" id="RHEA:16237"/>
        <dbReference type="Rhea" id="RHEA-COMP:10747"/>
        <dbReference type="Rhea" id="RHEA-COMP:10748"/>
        <dbReference type="ChEBI" id="CHEBI:83833"/>
        <dbReference type="ChEBI" id="CHEBI:83834"/>
        <dbReference type="EC" id="5.2.1.8"/>
    </reaction>
</comment>
<evidence type="ECO:0000256" key="5">
    <source>
        <dbReference type="PROSITE-ProRule" id="PRU00277"/>
    </source>
</evidence>
<dbReference type="EMBL" id="BEGY01000143">
    <property type="protein sequence ID" value="GAX84965.1"/>
    <property type="molecule type" value="Genomic_DNA"/>
</dbReference>
<dbReference type="OrthoDB" id="1902587at2759"/>
<dbReference type="STRING" id="1157962.A0A250XPG6"/>
<dbReference type="InterPro" id="IPR044183">
    <property type="entry name" value="PNSL4/FKBP13-like"/>
</dbReference>
<name>A0A250XPG6_9CHLO</name>
<evidence type="ECO:0000256" key="3">
    <source>
        <dbReference type="ARBA" id="ARBA00023110"/>
    </source>
</evidence>
<evidence type="ECO:0000313" key="8">
    <source>
        <dbReference type="Proteomes" id="UP000232323"/>
    </source>
</evidence>